<dbReference type="GO" id="GO:0003700">
    <property type="term" value="F:DNA-binding transcription factor activity"/>
    <property type="evidence" value="ECO:0007669"/>
    <property type="project" value="InterPro"/>
</dbReference>
<dbReference type="InterPro" id="IPR036390">
    <property type="entry name" value="WH_DNA-bd_sf"/>
</dbReference>
<protein>
    <recommendedName>
        <fullName evidence="4">HTH gntR-type domain-containing protein</fullName>
    </recommendedName>
</protein>
<dbReference type="Gene3D" id="1.10.10.10">
    <property type="entry name" value="Winged helix-like DNA-binding domain superfamily/Winged helix DNA-binding domain"/>
    <property type="match status" value="1"/>
</dbReference>
<evidence type="ECO:0000259" key="4">
    <source>
        <dbReference type="PROSITE" id="PS50949"/>
    </source>
</evidence>
<keyword evidence="1" id="KW-0805">Transcription regulation</keyword>
<evidence type="ECO:0000313" key="6">
    <source>
        <dbReference type="Proteomes" id="UP000321225"/>
    </source>
</evidence>
<dbReference type="PANTHER" id="PTHR38445:SF10">
    <property type="entry name" value="GNTR-FAMILY TRANSCRIPTIONAL REGULATOR"/>
    <property type="match status" value="1"/>
</dbReference>
<dbReference type="PROSITE" id="PS50949">
    <property type="entry name" value="HTH_GNTR"/>
    <property type="match status" value="1"/>
</dbReference>
<name>A0A511AED8_9MICO</name>
<dbReference type="OrthoDB" id="162505at2"/>
<reference evidence="5 6" key="1">
    <citation type="submission" date="2019-07" db="EMBL/GenBank/DDBJ databases">
        <title>Whole genome shotgun sequence of Microbacterium aerolatum NBRC 103071.</title>
        <authorList>
            <person name="Hosoyama A."/>
            <person name="Uohara A."/>
            <person name="Ohji S."/>
            <person name="Ichikawa N."/>
        </authorList>
    </citation>
    <scope>NUCLEOTIDE SEQUENCE [LARGE SCALE GENOMIC DNA]</scope>
    <source>
        <strain evidence="5 6">NBRC 103071</strain>
    </source>
</reference>
<dbReference type="RefSeq" id="WP_147039136.1">
    <property type="nucleotide sequence ID" value="NZ_BJUW01000006.1"/>
</dbReference>
<dbReference type="GO" id="GO:0003677">
    <property type="term" value="F:DNA binding"/>
    <property type="evidence" value="ECO:0007669"/>
    <property type="project" value="UniProtKB-KW"/>
</dbReference>
<dbReference type="CDD" id="cd07377">
    <property type="entry name" value="WHTH_GntR"/>
    <property type="match status" value="1"/>
</dbReference>
<feature type="domain" description="HTH gntR-type" evidence="4">
    <location>
        <begin position="6"/>
        <end position="74"/>
    </location>
</feature>
<evidence type="ECO:0000256" key="1">
    <source>
        <dbReference type="ARBA" id="ARBA00023015"/>
    </source>
</evidence>
<proteinExistence type="predicted"/>
<comment type="caution">
    <text evidence="5">The sequence shown here is derived from an EMBL/GenBank/DDBJ whole genome shotgun (WGS) entry which is preliminary data.</text>
</comment>
<sequence>MIEEGKALFIQIAEQIEDQILDGSLEEESKAPSTNELAAFYRINPATAAKGVAMLTEKGVLYKQRGIGMFVATGARATLLTERRSAFADRYIDPLLAEARTLGLGAEDLAALLRERAAAASTTASSAKPEGNPA</sequence>
<accession>A0A511AED8</accession>
<evidence type="ECO:0000256" key="2">
    <source>
        <dbReference type="ARBA" id="ARBA00023125"/>
    </source>
</evidence>
<dbReference type="SUPFAM" id="SSF46785">
    <property type="entry name" value="Winged helix' DNA-binding domain"/>
    <property type="match status" value="1"/>
</dbReference>
<keyword evidence="6" id="KW-1185">Reference proteome</keyword>
<keyword evidence="2" id="KW-0238">DNA-binding</keyword>
<dbReference type="EMBL" id="BJUW01000006">
    <property type="protein sequence ID" value="GEK86524.1"/>
    <property type="molecule type" value="Genomic_DNA"/>
</dbReference>
<dbReference type="SMART" id="SM00345">
    <property type="entry name" value="HTH_GNTR"/>
    <property type="match status" value="1"/>
</dbReference>
<dbReference type="PANTHER" id="PTHR38445">
    <property type="entry name" value="HTH-TYPE TRANSCRIPTIONAL REPRESSOR YTRA"/>
    <property type="match status" value="1"/>
</dbReference>
<dbReference type="Proteomes" id="UP000321225">
    <property type="component" value="Unassembled WGS sequence"/>
</dbReference>
<keyword evidence="3" id="KW-0804">Transcription</keyword>
<organism evidence="5 6">
    <name type="scientific">Microbacterium aerolatum</name>
    <dbReference type="NCBI Taxonomy" id="153731"/>
    <lineage>
        <taxon>Bacteria</taxon>
        <taxon>Bacillati</taxon>
        <taxon>Actinomycetota</taxon>
        <taxon>Actinomycetes</taxon>
        <taxon>Micrococcales</taxon>
        <taxon>Microbacteriaceae</taxon>
        <taxon>Microbacterium</taxon>
    </lineage>
</organism>
<dbReference type="InterPro" id="IPR036388">
    <property type="entry name" value="WH-like_DNA-bd_sf"/>
</dbReference>
<evidence type="ECO:0000256" key="3">
    <source>
        <dbReference type="ARBA" id="ARBA00023163"/>
    </source>
</evidence>
<gene>
    <name evidence="5" type="ORF">MAE01_17000</name>
</gene>
<dbReference type="InterPro" id="IPR000524">
    <property type="entry name" value="Tscrpt_reg_HTH_GntR"/>
</dbReference>
<evidence type="ECO:0000313" key="5">
    <source>
        <dbReference type="EMBL" id="GEK86524.1"/>
    </source>
</evidence>
<dbReference type="AlphaFoldDB" id="A0A511AED8"/>
<dbReference type="Pfam" id="PF00392">
    <property type="entry name" value="GntR"/>
    <property type="match status" value="1"/>
</dbReference>